<feature type="transmembrane region" description="Helical" evidence="1">
    <location>
        <begin position="451"/>
        <end position="473"/>
    </location>
</feature>
<name>A0A6F8XZ32_9ACTN</name>
<feature type="transmembrane region" description="Helical" evidence="1">
    <location>
        <begin position="323"/>
        <end position="339"/>
    </location>
</feature>
<feature type="transmembrane region" description="Helical" evidence="1">
    <location>
        <begin position="536"/>
        <end position="554"/>
    </location>
</feature>
<feature type="transmembrane region" description="Helical" evidence="1">
    <location>
        <begin position="426"/>
        <end position="445"/>
    </location>
</feature>
<dbReference type="AlphaFoldDB" id="A0A6F8XZ32"/>
<protein>
    <recommendedName>
        <fullName evidence="4">Glycosyltransferase RgtA/B/C/D-like domain-containing protein</fullName>
    </recommendedName>
</protein>
<dbReference type="EMBL" id="AP022870">
    <property type="protein sequence ID" value="BCB79067.1"/>
    <property type="molecule type" value="Genomic_DNA"/>
</dbReference>
<reference evidence="2 3" key="1">
    <citation type="submission" date="2020-03" db="EMBL/GenBank/DDBJ databases">
        <title>Whole genome shotgun sequence of Phytohabitans flavus NBRC 107702.</title>
        <authorList>
            <person name="Komaki H."/>
            <person name="Tamura T."/>
        </authorList>
    </citation>
    <scope>NUCLEOTIDE SEQUENCE [LARGE SCALE GENOMIC DNA]</scope>
    <source>
        <strain evidence="2 3">NBRC 107702</strain>
    </source>
</reference>
<feature type="transmembrane region" description="Helical" evidence="1">
    <location>
        <begin position="118"/>
        <end position="138"/>
    </location>
</feature>
<evidence type="ECO:0008006" key="4">
    <source>
        <dbReference type="Google" id="ProtNLM"/>
    </source>
</evidence>
<feature type="transmembrane region" description="Helical" evidence="1">
    <location>
        <begin position="346"/>
        <end position="369"/>
    </location>
</feature>
<feature type="transmembrane region" description="Helical" evidence="1">
    <location>
        <begin position="300"/>
        <end position="317"/>
    </location>
</feature>
<feature type="transmembrane region" description="Helical" evidence="1">
    <location>
        <begin position="239"/>
        <end position="256"/>
    </location>
</feature>
<evidence type="ECO:0000313" key="2">
    <source>
        <dbReference type="EMBL" id="BCB79067.1"/>
    </source>
</evidence>
<evidence type="ECO:0000313" key="3">
    <source>
        <dbReference type="Proteomes" id="UP000502508"/>
    </source>
</evidence>
<dbReference type="RefSeq" id="WP_173038901.1">
    <property type="nucleotide sequence ID" value="NZ_AP022870.1"/>
</dbReference>
<evidence type="ECO:0000256" key="1">
    <source>
        <dbReference type="SAM" id="Phobius"/>
    </source>
</evidence>
<keyword evidence="1" id="KW-0472">Membrane</keyword>
<feature type="transmembrane region" description="Helical" evidence="1">
    <location>
        <begin position="89"/>
        <end position="106"/>
    </location>
</feature>
<sequence>MARRFTPAAVAFAVVAAALLVTGTPVLDVLRYAAYAALAVVLPGTLVYRALRRTPHTLVEDLAMGAAVGLVLELAAWFGFVSVGAERWLWVWPAAVIVPFLAVPALRRHWVVRGYTPVPAGWAWAVTGVIAGFTVYLWDSFLRRNPILPTTEGQAQYIDLAFQMSIAGAAKHQAPLDVPQVAGEPLHYHWFGFAHMGAASLVSGVDLPTVFLRLAVPALCALAVVLVAVVGWRVSRRPYVGVGAAVLMFTIGEFGYENGIRQLFGTQATFIVWGSPSMTYSWVLLLPLIAVFVSIIRGEASRGTWVLAALLLAASTGAKASSIPVAAAALGITALVMFVSRRRLPWAVLGALGLAAVAQVFATAILFAFESHGVTVKAFSGLEPYTTGAVSWVLVFVAFLLNMQLRLAGIVALLWQRRLRLEPEQVFLLGGAVVGPLLYLATAHPGSSNQYFVRAAFAFGVILSAWGWAAICFPERVAASRSRDAATRDVRAAGSRASWPLIGFGIGFGALLCAVQLIAGPATVVWDPPYDPVRPLLYWAFGLALVFAFLGLLWRRRFSAYLLTGILVAGAPGLVMDAAAAHRYTNGGAYAVTALPASRIEAARWVHDHSDPDDVVATNAHCVPSDRPDVCDARTFWLSAYTERSVLVEGWAFAPRMVGLPYGPWEPFWDQELLALNDAAFYEPTPAALDALRARGVRWLVVDRDIQLESPDLATLAPLRFENSRMAVYSLRS</sequence>
<feature type="transmembrane region" description="Helical" evidence="1">
    <location>
        <begin position="210"/>
        <end position="232"/>
    </location>
</feature>
<feature type="transmembrane region" description="Helical" evidence="1">
    <location>
        <begin position="501"/>
        <end position="524"/>
    </location>
</feature>
<feature type="transmembrane region" description="Helical" evidence="1">
    <location>
        <begin position="268"/>
        <end position="293"/>
    </location>
</feature>
<feature type="transmembrane region" description="Helical" evidence="1">
    <location>
        <begin position="33"/>
        <end position="51"/>
    </location>
</feature>
<reference evidence="2 3" key="2">
    <citation type="submission" date="2020-03" db="EMBL/GenBank/DDBJ databases">
        <authorList>
            <person name="Ichikawa N."/>
            <person name="Kimura A."/>
            <person name="Kitahashi Y."/>
            <person name="Uohara A."/>
        </authorList>
    </citation>
    <scope>NUCLEOTIDE SEQUENCE [LARGE SCALE GENOMIC DNA]</scope>
    <source>
        <strain evidence="2 3">NBRC 107702</strain>
    </source>
</reference>
<dbReference type="KEGG" id="pfla:Pflav_054770"/>
<proteinExistence type="predicted"/>
<dbReference type="Proteomes" id="UP000502508">
    <property type="component" value="Chromosome"/>
</dbReference>
<keyword evidence="3" id="KW-1185">Reference proteome</keyword>
<feature type="transmembrane region" description="Helical" evidence="1">
    <location>
        <begin position="561"/>
        <end position="581"/>
    </location>
</feature>
<keyword evidence="1" id="KW-1133">Transmembrane helix</keyword>
<gene>
    <name evidence="2" type="ORF">Pflav_054770</name>
</gene>
<feature type="transmembrane region" description="Helical" evidence="1">
    <location>
        <begin position="63"/>
        <end position="83"/>
    </location>
</feature>
<accession>A0A6F8XZ32</accession>
<feature type="transmembrane region" description="Helical" evidence="1">
    <location>
        <begin position="389"/>
        <end position="414"/>
    </location>
</feature>
<keyword evidence="1" id="KW-0812">Transmembrane</keyword>
<organism evidence="2 3">
    <name type="scientific">Phytohabitans flavus</name>
    <dbReference type="NCBI Taxonomy" id="1076124"/>
    <lineage>
        <taxon>Bacteria</taxon>
        <taxon>Bacillati</taxon>
        <taxon>Actinomycetota</taxon>
        <taxon>Actinomycetes</taxon>
        <taxon>Micromonosporales</taxon>
        <taxon>Micromonosporaceae</taxon>
    </lineage>
</organism>